<dbReference type="Proteomes" id="UP001527090">
    <property type="component" value="Unassembled WGS sequence"/>
</dbReference>
<feature type="transmembrane region" description="Helical" evidence="1">
    <location>
        <begin position="61"/>
        <end position="78"/>
    </location>
</feature>
<reference evidence="4" key="2">
    <citation type="submission" date="2018-08" db="EMBL/GenBank/DDBJ databases">
        <authorList>
            <person name="Chevrot R."/>
        </authorList>
    </citation>
    <scope>NUCLEOTIDE SEQUENCE [LARGE SCALE GENOMIC DNA]</scope>
</reference>
<evidence type="ECO:0000313" key="5">
    <source>
        <dbReference type="Proteomes" id="UP001527090"/>
    </source>
</evidence>
<dbReference type="Pfam" id="PF14036">
    <property type="entry name" value="YlaH"/>
    <property type="match status" value="1"/>
</dbReference>
<dbReference type="AlphaFoldDB" id="A0A383R6Z0"/>
<keyword evidence="1" id="KW-0472">Membrane</keyword>
<dbReference type="Proteomes" id="UP000304148">
    <property type="component" value="Chromosome"/>
</dbReference>
<gene>
    <name evidence="2" type="ORF">M5X04_16710</name>
    <name evidence="3" type="ORF">PBLR_10975</name>
</gene>
<reference evidence="2 5" key="3">
    <citation type="submission" date="2022-05" db="EMBL/GenBank/DDBJ databases">
        <title>Genome Sequencing of Bee-Associated Microbes.</title>
        <authorList>
            <person name="Dunlap C."/>
        </authorList>
    </citation>
    <scope>NUCLEOTIDE SEQUENCE [LARGE SCALE GENOMIC DNA]</scope>
    <source>
        <strain evidence="2 5">NRRL NRS-750</strain>
    </source>
</reference>
<dbReference type="InterPro" id="IPR025620">
    <property type="entry name" value="YlaH"/>
</dbReference>
<dbReference type="RefSeq" id="WP_021256778.1">
    <property type="nucleotide sequence ID" value="NZ_JAMDLY010000014.1"/>
</dbReference>
<keyword evidence="1" id="KW-1133">Transmembrane helix</keyword>
<dbReference type="EMBL" id="LS992241">
    <property type="protein sequence ID" value="SYX82553.1"/>
    <property type="molecule type" value="Genomic_DNA"/>
</dbReference>
<feature type="transmembrane region" description="Helical" evidence="1">
    <location>
        <begin position="36"/>
        <end position="55"/>
    </location>
</feature>
<feature type="transmembrane region" description="Helical" evidence="1">
    <location>
        <begin position="6"/>
        <end position="24"/>
    </location>
</feature>
<name>A0A383R6Z0_PAEAL</name>
<dbReference type="EMBL" id="JAMDLY010000014">
    <property type="protein sequence ID" value="MCY9530952.1"/>
    <property type="molecule type" value="Genomic_DNA"/>
</dbReference>
<reference evidence="3" key="1">
    <citation type="submission" date="2018-08" db="EMBL/GenBank/DDBJ databases">
        <authorList>
            <person name="Ferrada E.E."/>
            <person name="Latorre B.A."/>
        </authorList>
    </citation>
    <scope>NUCLEOTIDE SEQUENCE</scope>
    <source>
        <strain evidence="3">Paenibacillus B-LR1</strain>
    </source>
</reference>
<keyword evidence="5" id="KW-1185">Reference proteome</keyword>
<evidence type="ECO:0000256" key="1">
    <source>
        <dbReference type="SAM" id="Phobius"/>
    </source>
</evidence>
<protein>
    <submittedName>
        <fullName evidence="2">YlaH-like family protein</fullName>
    </submittedName>
</protein>
<evidence type="ECO:0000313" key="2">
    <source>
        <dbReference type="EMBL" id="MCY9530952.1"/>
    </source>
</evidence>
<keyword evidence="1" id="KW-0812">Transmembrane</keyword>
<sequence>MQEWLASHPFVSYALIYLLIVYVFNKVFRVQKLPILKEVLIYLLMGLGAFVLLIFQIDKLPIIQCLFVAVALMFMVRIRYFMEARRKKATDSKN</sequence>
<organism evidence="3 4">
    <name type="scientific">Paenibacillus alvei</name>
    <name type="common">Bacillus alvei</name>
    <dbReference type="NCBI Taxonomy" id="44250"/>
    <lineage>
        <taxon>Bacteria</taxon>
        <taxon>Bacillati</taxon>
        <taxon>Bacillota</taxon>
        <taxon>Bacilli</taxon>
        <taxon>Bacillales</taxon>
        <taxon>Paenibacillaceae</taxon>
        <taxon>Paenibacillus</taxon>
    </lineage>
</organism>
<accession>A0A383R6Z0</accession>
<evidence type="ECO:0000313" key="3">
    <source>
        <dbReference type="EMBL" id="SYX82553.1"/>
    </source>
</evidence>
<proteinExistence type="predicted"/>
<evidence type="ECO:0000313" key="4">
    <source>
        <dbReference type="Proteomes" id="UP000304148"/>
    </source>
</evidence>